<dbReference type="SUPFAM" id="SSF52058">
    <property type="entry name" value="L domain-like"/>
    <property type="match status" value="1"/>
</dbReference>
<dbReference type="Gene3D" id="1.10.10.10">
    <property type="entry name" value="Winged helix-like DNA-binding domain superfamily/Winged helix DNA-binding domain"/>
    <property type="match status" value="1"/>
</dbReference>
<name>A0A830BR46_9LAMI</name>
<keyword evidence="5" id="KW-0433">Leucine-rich repeat</keyword>
<dbReference type="GO" id="GO:0005737">
    <property type="term" value="C:cytoplasm"/>
    <property type="evidence" value="ECO:0007669"/>
    <property type="project" value="UniProtKB-SubCell"/>
</dbReference>
<keyword evidence="14" id="KW-1185">Reference proteome</keyword>
<keyword evidence="9" id="KW-0611">Plant defense</keyword>
<dbReference type="InterPro" id="IPR027417">
    <property type="entry name" value="P-loop_NTPase"/>
</dbReference>
<evidence type="ECO:0000256" key="4">
    <source>
        <dbReference type="ARBA" id="ARBA00022490"/>
    </source>
</evidence>
<dbReference type="AlphaFoldDB" id="A0A830BR46"/>
<dbReference type="InterPro" id="IPR044974">
    <property type="entry name" value="Disease_R_plants"/>
</dbReference>
<dbReference type="Gene3D" id="3.40.50.300">
    <property type="entry name" value="P-loop containing nucleotide triphosphate hydrolases"/>
    <property type="match status" value="1"/>
</dbReference>
<dbReference type="InterPro" id="IPR032675">
    <property type="entry name" value="LRR_dom_sf"/>
</dbReference>
<dbReference type="GO" id="GO:0009626">
    <property type="term" value="P:plant-type hypersensitive response"/>
    <property type="evidence" value="ECO:0007669"/>
    <property type="project" value="UniProtKB-KW"/>
</dbReference>
<protein>
    <submittedName>
        <fullName evidence="13">Putative late blight resistance protein homolog r1b-16</fullName>
    </submittedName>
</protein>
<evidence type="ECO:0000313" key="14">
    <source>
        <dbReference type="Proteomes" id="UP000653305"/>
    </source>
</evidence>
<evidence type="ECO:0000256" key="6">
    <source>
        <dbReference type="ARBA" id="ARBA00022667"/>
    </source>
</evidence>
<accession>A0A830BR46</accession>
<evidence type="ECO:0000256" key="1">
    <source>
        <dbReference type="ARBA" id="ARBA00002074"/>
    </source>
</evidence>
<dbReference type="PANTHER" id="PTHR23155">
    <property type="entry name" value="DISEASE RESISTANCE PROTEIN RP"/>
    <property type="match status" value="1"/>
</dbReference>
<dbReference type="OrthoDB" id="5086500at2759"/>
<dbReference type="InterPro" id="IPR036388">
    <property type="entry name" value="WH-like_DNA-bd_sf"/>
</dbReference>
<dbReference type="GO" id="GO:0043531">
    <property type="term" value="F:ADP binding"/>
    <property type="evidence" value="ECO:0007669"/>
    <property type="project" value="InterPro"/>
</dbReference>
<dbReference type="Pfam" id="PF00931">
    <property type="entry name" value="NB-ARC"/>
    <property type="match status" value="1"/>
</dbReference>
<dbReference type="PRINTS" id="PR00364">
    <property type="entry name" value="DISEASERSIST"/>
</dbReference>
<evidence type="ECO:0000313" key="13">
    <source>
        <dbReference type="EMBL" id="GFP87428.1"/>
    </source>
</evidence>
<dbReference type="PANTHER" id="PTHR23155:SF1152">
    <property type="entry name" value="AAA+ ATPASE DOMAIN-CONTAINING PROTEIN"/>
    <property type="match status" value="1"/>
</dbReference>
<dbReference type="FunFam" id="1.10.10.10:FF:000322">
    <property type="entry name" value="Probable disease resistance protein At1g63360"/>
    <property type="match status" value="1"/>
</dbReference>
<keyword evidence="10" id="KW-0067">ATP-binding</keyword>
<dbReference type="Gene3D" id="1.10.8.430">
    <property type="entry name" value="Helical domain of apoptotic protease-activating factors"/>
    <property type="match status" value="1"/>
</dbReference>
<keyword evidence="7" id="KW-0677">Repeat</keyword>
<dbReference type="Proteomes" id="UP000653305">
    <property type="component" value="Unassembled WGS sequence"/>
</dbReference>
<dbReference type="InterPro" id="IPR002182">
    <property type="entry name" value="NB-ARC"/>
</dbReference>
<feature type="domain" description="NB-ARC" evidence="11">
    <location>
        <begin position="152"/>
        <end position="319"/>
    </location>
</feature>
<dbReference type="Pfam" id="PF23559">
    <property type="entry name" value="WHD_DRP"/>
    <property type="match status" value="1"/>
</dbReference>
<evidence type="ECO:0000256" key="5">
    <source>
        <dbReference type="ARBA" id="ARBA00022614"/>
    </source>
</evidence>
<evidence type="ECO:0000256" key="2">
    <source>
        <dbReference type="ARBA" id="ARBA00004496"/>
    </source>
</evidence>
<comment type="similarity">
    <text evidence="3">Belongs to the disease resistance NB-LRR family.</text>
</comment>
<evidence type="ECO:0000259" key="11">
    <source>
        <dbReference type="Pfam" id="PF00931"/>
    </source>
</evidence>
<comment type="caution">
    <text evidence="13">The sequence shown here is derived from an EMBL/GenBank/DDBJ whole genome shotgun (WGS) entry which is preliminary data.</text>
</comment>
<gene>
    <name evidence="13" type="ORF">PHJA_000886500</name>
</gene>
<dbReference type="InterPro" id="IPR042197">
    <property type="entry name" value="Apaf_helical"/>
</dbReference>
<dbReference type="Gene3D" id="1.20.5.4130">
    <property type="match status" value="1"/>
</dbReference>
<evidence type="ECO:0000256" key="3">
    <source>
        <dbReference type="ARBA" id="ARBA00008894"/>
    </source>
</evidence>
<keyword evidence="4" id="KW-0963">Cytoplasm</keyword>
<dbReference type="InterPro" id="IPR058922">
    <property type="entry name" value="WHD_DRP"/>
</dbReference>
<proteinExistence type="inferred from homology"/>
<dbReference type="Gene3D" id="3.80.10.10">
    <property type="entry name" value="Ribonuclease Inhibitor"/>
    <property type="match status" value="1"/>
</dbReference>
<dbReference type="SUPFAM" id="SSF52540">
    <property type="entry name" value="P-loop containing nucleoside triphosphate hydrolases"/>
    <property type="match status" value="1"/>
</dbReference>
<evidence type="ECO:0000256" key="9">
    <source>
        <dbReference type="ARBA" id="ARBA00022821"/>
    </source>
</evidence>
<evidence type="ECO:0000259" key="12">
    <source>
        <dbReference type="Pfam" id="PF23559"/>
    </source>
</evidence>
<reference evidence="13" key="1">
    <citation type="submission" date="2020-07" db="EMBL/GenBank/DDBJ databases">
        <title>Ethylene signaling mediates host invasion by parasitic plants.</title>
        <authorList>
            <person name="Yoshida S."/>
        </authorList>
    </citation>
    <scope>NUCLEOTIDE SEQUENCE</scope>
    <source>
        <strain evidence="13">Okayama</strain>
    </source>
</reference>
<dbReference type="EMBL" id="BMAC01000144">
    <property type="protein sequence ID" value="GFP87428.1"/>
    <property type="molecule type" value="Genomic_DNA"/>
</dbReference>
<evidence type="ECO:0000256" key="8">
    <source>
        <dbReference type="ARBA" id="ARBA00022741"/>
    </source>
</evidence>
<evidence type="ECO:0000256" key="10">
    <source>
        <dbReference type="ARBA" id="ARBA00022840"/>
    </source>
</evidence>
<sequence>MLSLKQELERLLHPPKSKILLPKSELESIYHDICYWQSFLETTSSLHSNDFNRVNALLRQIKHLANKLEEMTESYISDWVASESESSGDVSLTFRLFQGIVQIKPKINSITRTLKEEEEKHHREEHRRRSSFLAVTPRNDSCGTMKMVALNDQLAKLLVWLTGQSSQLCSLSIVGMAGIGKTKLAMELYYHPMVTDYFDLHFHVPIGPQYQLKKVIQIALCQLGFQRDEMAGMMDEELEWRLFVFLYGRRYLIVLDDVWNTQAWDDLRRFIPDNRNGSRIIMTTRLLGVAGCASTHMQVPFLNDDESWDLLCKVVFTSEEEPWDPQLEKIGRKIAKNCEGLPLAIIEVGKLLCKTERKVEIWKEIAEREDPLVITIDDDTPISNTLALSYKMLPQHLKSCFLYMGVFPKNYEIPIAKLIKLWVSEEFIEPLSGKSLEKASEEFLDDLVSRSLVLVCKGSSRGKIKTCRIHFVFRNMCISAAQNEKLFYIIKKYPNSYPQCTNGQRGMCFHNNTVLGFKQVHSFLESVSTTRSLLCLGPQHQHPLRVYLRFPSLRVLDAVTIRFYKFPHQVVELVELRYLAITYDGEMPPSISGLCNLVVLIVRRHHESLKSSDAPVYLPTEIWNLRKLRHLQCMGYDLPDPSQDDHGFDGYVILGNLLTLSGVSAHSSNRGVLGRMPNLMKLGILIESSHEAVETSNILGDFSYLSRLELFKCVVVNPGFGSQVVSFTPFFPVNIRKITLRG</sequence>
<keyword evidence="8" id="KW-0547">Nucleotide-binding</keyword>
<evidence type="ECO:0000256" key="7">
    <source>
        <dbReference type="ARBA" id="ARBA00022737"/>
    </source>
</evidence>
<organism evidence="13 14">
    <name type="scientific">Phtheirospermum japonicum</name>
    <dbReference type="NCBI Taxonomy" id="374723"/>
    <lineage>
        <taxon>Eukaryota</taxon>
        <taxon>Viridiplantae</taxon>
        <taxon>Streptophyta</taxon>
        <taxon>Embryophyta</taxon>
        <taxon>Tracheophyta</taxon>
        <taxon>Spermatophyta</taxon>
        <taxon>Magnoliopsida</taxon>
        <taxon>eudicotyledons</taxon>
        <taxon>Gunneridae</taxon>
        <taxon>Pentapetalae</taxon>
        <taxon>asterids</taxon>
        <taxon>lamiids</taxon>
        <taxon>Lamiales</taxon>
        <taxon>Orobanchaceae</taxon>
        <taxon>Orobanchaceae incertae sedis</taxon>
        <taxon>Phtheirospermum</taxon>
    </lineage>
</organism>
<dbReference type="GO" id="GO:0005524">
    <property type="term" value="F:ATP binding"/>
    <property type="evidence" value="ECO:0007669"/>
    <property type="project" value="UniProtKB-KW"/>
</dbReference>
<feature type="domain" description="Disease resistance protein winged helix" evidence="12">
    <location>
        <begin position="406"/>
        <end position="475"/>
    </location>
</feature>
<keyword evidence="6" id="KW-0381">Hypersensitive response</keyword>
<comment type="subcellular location">
    <subcellularLocation>
        <location evidence="2">Cytoplasm</location>
    </subcellularLocation>
</comment>
<comment type="function">
    <text evidence="1">Confers resistance to late blight (Phytophthora infestans) races carrying the avirulence gene Avr1. Resistance proteins guard the plant against pathogens that contain an appropriate avirulence protein via an indirect interaction with this avirulence protein. That triggers a defense system including the hypersensitive response, which restricts the pathogen growth.</text>
</comment>